<dbReference type="SUPFAM" id="SSF90229">
    <property type="entry name" value="CCCH zinc finger"/>
    <property type="match status" value="3"/>
</dbReference>
<dbReference type="SMART" id="SM00322">
    <property type="entry name" value="KH"/>
    <property type="match status" value="1"/>
</dbReference>
<keyword evidence="12" id="KW-1185">Reference proteome</keyword>
<dbReference type="Pfam" id="PF00642">
    <property type="entry name" value="zf-CCCH"/>
    <property type="match status" value="2"/>
</dbReference>
<protein>
    <recommendedName>
        <fullName evidence="10">C3H1-type domain-containing protein</fullName>
    </recommendedName>
</protein>
<evidence type="ECO:0000259" key="10">
    <source>
        <dbReference type="PROSITE" id="PS50103"/>
    </source>
</evidence>
<dbReference type="CDD" id="cd22464">
    <property type="entry name" value="KH-I_AtC3H36_like"/>
    <property type="match status" value="1"/>
</dbReference>
<dbReference type="InterPro" id="IPR000571">
    <property type="entry name" value="Znf_CCCH"/>
</dbReference>
<evidence type="ECO:0000313" key="12">
    <source>
        <dbReference type="Proteomes" id="UP001231189"/>
    </source>
</evidence>
<keyword evidence="3 8" id="KW-0863">Zinc-finger</keyword>
<sequence>MDGAAAAARKRSRPDSANGAAAGGKRSRDTESQQTGLSSKSKPCTKFFSTVGCPFGESCHFLHFVPGGYQAVSKSHNLGHSAVSAPSRGPVDHSANSHSAPAGKTRLCTKYNTAEGCKFGDKCHFAHGERELARQGPPSYMSQESPYAPPMSGRYGGRHEPPPPASMGPATGSFGASATAKVSVDAALAGGIIGKGGVNTKQICRITGVKLSIRDHESDPNLKNIELEGNFDQIKQASDMVRELIASISASMPSKNPPSTAPPARSGGPGGRSNYKTKICENFLKGTCTFGDRCHFAHGENEQRKGAAV</sequence>
<dbReference type="GO" id="GO:0008270">
    <property type="term" value="F:zinc ion binding"/>
    <property type="evidence" value="ECO:0007669"/>
    <property type="project" value="UniProtKB-KW"/>
</dbReference>
<feature type="region of interest" description="Disordered" evidence="9">
    <location>
        <begin position="80"/>
        <end position="103"/>
    </location>
</feature>
<dbReference type="FunFam" id="3.30.1370.10:FF:000069">
    <property type="entry name" value="Zinc finger CCCH domain-containing protein 52"/>
    <property type="match status" value="1"/>
</dbReference>
<dbReference type="Gene3D" id="4.10.1000.10">
    <property type="entry name" value="Zinc finger, CCCH-type"/>
    <property type="match status" value="2"/>
</dbReference>
<evidence type="ECO:0000256" key="7">
    <source>
        <dbReference type="PROSITE-ProRule" id="PRU00117"/>
    </source>
</evidence>
<reference evidence="11" key="1">
    <citation type="submission" date="2023-07" db="EMBL/GenBank/DDBJ databases">
        <title>A chromosome-level genome assembly of Lolium multiflorum.</title>
        <authorList>
            <person name="Chen Y."/>
            <person name="Copetti D."/>
            <person name="Kolliker R."/>
            <person name="Studer B."/>
        </authorList>
    </citation>
    <scope>NUCLEOTIDE SEQUENCE</scope>
    <source>
        <strain evidence="11">02402/16</strain>
        <tissue evidence="11">Leaf</tissue>
    </source>
</reference>
<name>A0AAD8TR31_LOLMU</name>
<evidence type="ECO:0000256" key="3">
    <source>
        <dbReference type="ARBA" id="ARBA00022771"/>
    </source>
</evidence>
<comment type="caution">
    <text evidence="11">The sequence shown here is derived from an EMBL/GenBank/DDBJ whole genome shotgun (WGS) entry which is preliminary data.</text>
</comment>
<feature type="compositionally biased region" description="Polar residues" evidence="9">
    <location>
        <begin position="32"/>
        <end position="42"/>
    </location>
</feature>
<proteinExistence type="predicted"/>
<feature type="domain" description="C3H1-type" evidence="10">
    <location>
        <begin position="38"/>
        <end position="66"/>
    </location>
</feature>
<dbReference type="AlphaFoldDB" id="A0AAD8TR31"/>
<keyword evidence="2" id="KW-0677">Repeat</keyword>
<evidence type="ECO:0000256" key="2">
    <source>
        <dbReference type="ARBA" id="ARBA00022737"/>
    </source>
</evidence>
<dbReference type="SMART" id="SM00356">
    <property type="entry name" value="ZnF_C3H1"/>
    <property type="match status" value="3"/>
</dbReference>
<evidence type="ECO:0000256" key="1">
    <source>
        <dbReference type="ARBA" id="ARBA00022723"/>
    </source>
</evidence>
<evidence type="ECO:0000256" key="5">
    <source>
        <dbReference type="ARBA" id="ARBA00022884"/>
    </source>
</evidence>
<dbReference type="Proteomes" id="UP001231189">
    <property type="component" value="Unassembled WGS sequence"/>
</dbReference>
<feature type="domain" description="C3H1-type" evidence="10">
    <location>
        <begin position="102"/>
        <end position="130"/>
    </location>
</feature>
<feature type="region of interest" description="Disordered" evidence="9">
    <location>
        <begin position="249"/>
        <end position="272"/>
    </location>
</feature>
<dbReference type="GO" id="GO:0010468">
    <property type="term" value="P:regulation of gene expression"/>
    <property type="evidence" value="ECO:0007669"/>
    <property type="project" value="UniProtKB-ARBA"/>
</dbReference>
<feature type="region of interest" description="Disordered" evidence="9">
    <location>
        <begin position="1"/>
        <end position="42"/>
    </location>
</feature>
<dbReference type="InterPro" id="IPR036855">
    <property type="entry name" value="Znf_CCCH_sf"/>
</dbReference>
<dbReference type="GO" id="GO:0003677">
    <property type="term" value="F:DNA binding"/>
    <property type="evidence" value="ECO:0007669"/>
    <property type="project" value="UniProtKB-KW"/>
</dbReference>
<dbReference type="SUPFAM" id="SSF54791">
    <property type="entry name" value="Eukaryotic type KH-domain (KH-domain type I)"/>
    <property type="match status" value="1"/>
</dbReference>
<dbReference type="FunFam" id="4.10.1000.10:FF:000003">
    <property type="entry name" value="Zinc finger CCCH domain-containing protein"/>
    <property type="match status" value="2"/>
</dbReference>
<dbReference type="EMBL" id="JAUUTY010000002">
    <property type="protein sequence ID" value="KAK1686242.1"/>
    <property type="molecule type" value="Genomic_DNA"/>
</dbReference>
<dbReference type="InterPro" id="IPR036612">
    <property type="entry name" value="KH_dom_type_1_sf"/>
</dbReference>
<gene>
    <name evidence="11" type="ORF">QYE76_047090</name>
</gene>
<accession>A0AAD8TR31</accession>
<keyword evidence="4 8" id="KW-0862">Zinc</keyword>
<feature type="zinc finger region" description="C3H1-type" evidence="8">
    <location>
        <begin position="274"/>
        <end position="301"/>
    </location>
</feature>
<evidence type="ECO:0000256" key="4">
    <source>
        <dbReference type="ARBA" id="ARBA00022833"/>
    </source>
</evidence>
<dbReference type="PROSITE" id="PS50084">
    <property type="entry name" value="KH_TYPE_1"/>
    <property type="match status" value="1"/>
</dbReference>
<evidence type="ECO:0000256" key="8">
    <source>
        <dbReference type="PROSITE-ProRule" id="PRU00723"/>
    </source>
</evidence>
<organism evidence="11 12">
    <name type="scientific">Lolium multiflorum</name>
    <name type="common">Italian ryegrass</name>
    <name type="synonym">Lolium perenne subsp. multiflorum</name>
    <dbReference type="NCBI Taxonomy" id="4521"/>
    <lineage>
        <taxon>Eukaryota</taxon>
        <taxon>Viridiplantae</taxon>
        <taxon>Streptophyta</taxon>
        <taxon>Embryophyta</taxon>
        <taxon>Tracheophyta</taxon>
        <taxon>Spermatophyta</taxon>
        <taxon>Magnoliopsida</taxon>
        <taxon>Liliopsida</taxon>
        <taxon>Poales</taxon>
        <taxon>Poaceae</taxon>
        <taxon>BOP clade</taxon>
        <taxon>Pooideae</taxon>
        <taxon>Poodae</taxon>
        <taxon>Poeae</taxon>
        <taxon>Poeae Chloroplast Group 2 (Poeae type)</taxon>
        <taxon>Loliodinae</taxon>
        <taxon>Loliinae</taxon>
        <taxon>Lolium</taxon>
    </lineage>
</organism>
<keyword evidence="6" id="KW-0238">DNA-binding</keyword>
<dbReference type="InterPro" id="IPR004087">
    <property type="entry name" value="KH_dom"/>
</dbReference>
<dbReference type="PANTHER" id="PTHR12547">
    <property type="entry name" value="CCCH ZINC FINGER/TIS11-RELATED"/>
    <property type="match status" value="1"/>
</dbReference>
<keyword evidence="5 7" id="KW-0694">RNA-binding</keyword>
<dbReference type="Pfam" id="PF14608">
    <property type="entry name" value="zf-CCCH_2"/>
    <property type="match status" value="1"/>
</dbReference>
<feature type="region of interest" description="Disordered" evidence="9">
    <location>
        <begin position="134"/>
        <end position="172"/>
    </location>
</feature>
<dbReference type="GO" id="GO:0003729">
    <property type="term" value="F:mRNA binding"/>
    <property type="evidence" value="ECO:0007669"/>
    <property type="project" value="InterPro"/>
</dbReference>
<dbReference type="Gene3D" id="3.30.1370.10">
    <property type="entry name" value="K Homology domain, type 1"/>
    <property type="match status" value="1"/>
</dbReference>
<dbReference type="Pfam" id="PF00013">
    <property type="entry name" value="KH_1"/>
    <property type="match status" value="1"/>
</dbReference>
<feature type="zinc finger region" description="C3H1-type" evidence="8">
    <location>
        <begin position="102"/>
        <end position="130"/>
    </location>
</feature>
<evidence type="ECO:0000256" key="9">
    <source>
        <dbReference type="SAM" id="MobiDB-lite"/>
    </source>
</evidence>
<dbReference type="PANTHER" id="PTHR12547:SF184">
    <property type="entry name" value="CCCH-TYPE ZN-FINGER PROTEIN"/>
    <property type="match status" value="1"/>
</dbReference>
<evidence type="ECO:0000313" key="11">
    <source>
        <dbReference type="EMBL" id="KAK1686242.1"/>
    </source>
</evidence>
<keyword evidence="1 8" id="KW-0479">Metal-binding</keyword>
<dbReference type="GO" id="GO:0051252">
    <property type="term" value="P:regulation of RNA metabolic process"/>
    <property type="evidence" value="ECO:0007669"/>
    <property type="project" value="UniProtKB-ARBA"/>
</dbReference>
<dbReference type="PROSITE" id="PS50103">
    <property type="entry name" value="ZF_C3H1"/>
    <property type="match status" value="3"/>
</dbReference>
<feature type="domain" description="C3H1-type" evidence="10">
    <location>
        <begin position="274"/>
        <end position="301"/>
    </location>
</feature>
<evidence type="ECO:0000256" key="6">
    <source>
        <dbReference type="ARBA" id="ARBA00023125"/>
    </source>
</evidence>
<dbReference type="InterPro" id="IPR004088">
    <property type="entry name" value="KH_dom_type_1"/>
</dbReference>
<dbReference type="InterPro" id="IPR045877">
    <property type="entry name" value="ZFP36-like"/>
</dbReference>
<feature type="zinc finger region" description="C3H1-type" evidence="8">
    <location>
        <begin position="38"/>
        <end position="66"/>
    </location>
</feature>